<evidence type="ECO:0000313" key="2">
    <source>
        <dbReference type="EMBL" id="RRK31357.1"/>
    </source>
</evidence>
<dbReference type="RefSeq" id="WP_125127040.1">
    <property type="nucleotide sequence ID" value="NZ_RHJS01000002.1"/>
</dbReference>
<proteinExistence type="predicted"/>
<organism evidence="2 3">
    <name type="scientific">Schaedlerella arabinosiphila</name>
    <dbReference type="NCBI Taxonomy" id="2044587"/>
    <lineage>
        <taxon>Bacteria</taxon>
        <taxon>Bacillati</taxon>
        <taxon>Bacillota</taxon>
        <taxon>Clostridia</taxon>
        <taxon>Lachnospirales</taxon>
        <taxon>Lachnospiraceae</taxon>
        <taxon>Schaedlerella</taxon>
    </lineage>
</organism>
<feature type="transmembrane region" description="Helical" evidence="1">
    <location>
        <begin position="238"/>
        <end position="254"/>
    </location>
</feature>
<reference evidence="2" key="1">
    <citation type="submission" date="2018-10" db="EMBL/GenBank/DDBJ databases">
        <title>Schaedlerella arabinophila gen. nov. sp. nov., isolated from the mouse intestinal tract and comparative analysis with the genome of the closely related altered Schaedler flora strain ASF502.</title>
        <authorList>
            <person name="Miyake S."/>
            <person name="Soh M."/>
            <person name="Seedorf H."/>
        </authorList>
    </citation>
    <scope>NUCLEOTIDE SEQUENCE [LARGE SCALE GENOMIC DNA]</scope>
    <source>
        <strain evidence="2">DSM 106076</strain>
    </source>
</reference>
<dbReference type="AlphaFoldDB" id="A0A3R8LE04"/>
<comment type="caution">
    <text evidence="2">The sequence shown here is derived from an EMBL/GenBank/DDBJ whole genome shotgun (WGS) entry which is preliminary data.</text>
</comment>
<dbReference type="EMBL" id="RHJS01000002">
    <property type="protein sequence ID" value="RRK31357.1"/>
    <property type="molecule type" value="Genomic_DNA"/>
</dbReference>
<feature type="transmembrane region" description="Helical" evidence="1">
    <location>
        <begin position="382"/>
        <end position="404"/>
    </location>
</feature>
<protein>
    <submittedName>
        <fullName evidence="2">O-antigen polysaccharide polymerase Wzy</fullName>
    </submittedName>
</protein>
<keyword evidence="3" id="KW-1185">Reference proteome</keyword>
<evidence type="ECO:0000313" key="3">
    <source>
        <dbReference type="Proteomes" id="UP000274920"/>
    </source>
</evidence>
<feature type="transmembrane region" description="Helical" evidence="1">
    <location>
        <begin position="261"/>
        <end position="284"/>
    </location>
</feature>
<feature type="transmembrane region" description="Helical" evidence="1">
    <location>
        <begin position="12"/>
        <end position="30"/>
    </location>
</feature>
<feature type="transmembrane region" description="Helical" evidence="1">
    <location>
        <begin position="151"/>
        <end position="168"/>
    </location>
</feature>
<accession>A0A3R8LE04</accession>
<feature type="transmembrane region" description="Helical" evidence="1">
    <location>
        <begin position="36"/>
        <end position="58"/>
    </location>
</feature>
<dbReference type="Proteomes" id="UP000274920">
    <property type="component" value="Unassembled WGS sequence"/>
</dbReference>
<sequence length="474" mass="55219">MGINIKKMKVLTAYIIFFILQNLFLCIMRNQKFEIWIKFLAVFSVFLFLIDTIFFIILGKKIFSVGYIFVALSFLFHMGQVILHAFFKDYNYISADFIKIYPEQLTKSALLFSLNIIQIVTFFILLSTYSKIKRERMNPKFNKISNTQLKLIGWIMCIITVPMKFRYIKAAIDIVQDETYVSSTVEGFSGVYIQISNFCIIAFVILLFAYSYNKVMQKIILFLSCLFFVWSMLSGGRIYGVISILILLLCYIRINDIKINFISITVMCFFMVVFLQLITTISFIRTTHEFNIPNLIQYAFNPSNNFLLKMLDEFGGTVGTVIFTFDEVPRYLDFHNGQSYIKAWMLVGFNINGILNQISKEISYTLLFSNRFHLGGSYIGELYYNFGFFSYAFAPLVGLFIGKISEMSDYCLENKLVIEFAVLVMPVYGAISWVRGYFDSFTRSFVWGTVFILFLYFVCRRIKISDLKRKLIGI</sequence>
<feature type="transmembrane region" description="Helical" evidence="1">
    <location>
        <begin position="188"/>
        <end position="208"/>
    </location>
</feature>
<feature type="transmembrane region" description="Helical" evidence="1">
    <location>
        <begin position="65"/>
        <end position="87"/>
    </location>
</feature>
<dbReference type="Pfam" id="PF14296">
    <property type="entry name" value="O-ag_pol_Wzy"/>
    <property type="match status" value="1"/>
</dbReference>
<dbReference type="InterPro" id="IPR029468">
    <property type="entry name" value="O-ag_pol_Wzy"/>
</dbReference>
<feature type="transmembrane region" description="Helical" evidence="1">
    <location>
        <begin position="109"/>
        <end position="130"/>
    </location>
</feature>
<keyword evidence="1" id="KW-0812">Transmembrane</keyword>
<keyword evidence="1" id="KW-1133">Transmembrane helix</keyword>
<feature type="transmembrane region" description="Helical" evidence="1">
    <location>
        <begin position="416"/>
        <end position="434"/>
    </location>
</feature>
<keyword evidence="1" id="KW-0472">Membrane</keyword>
<feature type="transmembrane region" description="Helical" evidence="1">
    <location>
        <begin position="440"/>
        <end position="459"/>
    </location>
</feature>
<name>A0A3R8LE04_9FIRM</name>
<gene>
    <name evidence="2" type="ORF">EBB54_08270</name>
</gene>
<evidence type="ECO:0000256" key="1">
    <source>
        <dbReference type="SAM" id="Phobius"/>
    </source>
</evidence>